<keyword evidence="3" id="KW-1185">Reference proteome</keyword>
<feature type="transmembrane region" description="Helical" evidence="1">
    <location>
        <begin position="79"/>
        <end position="102"/>
    </location>
</feature>
<feature type="transmembrane region" description="Helical" evidence="1">
    <location>
        <begin position="114"/>
        <end position="138"/>
    </location>
</feature>
<feature type="transmembrane region" description="Helical" evidence="1">
    <location>
        <begin position="14"/>
        <end position="35"/>
    </location>
</feature>
<evidence type="ECO:0000256" key="1">
    <source>
        <dbReference type="SAM" id="Phobius"/>
    </source>
</evidence>
<comment type="caution">
    <text evidence="2">The sequence shown here is derived from an EMBL/GenBank/DDBJ whole genome shotgun (WGS) entry which is preliminary data.</text>
</comment>
<evidence type="ECO:0000313" key="2">
    <source>
        <dbReference type="EMBL" id="MFC3034525.1"/>
    </source>
</evidence>
<gene>
    <name evidence="2" type="ORF">ACFOEE_18635</name>
</gene>
<protein>
    <submittedName>
        <fullName evidence="2">DUF2721 domain-containing protein</fullName>
    </submittedName>
</protein>
<evidence type="ECO:0000313" key="3">
    <source>
        <dbReference type="Proteomes" id="UP001595453"/>
    </source>
</evidence>
<keyword evidence="1" id="KW-0812">Transmembrane</keyword>
<dbReference type="RefSeq" id="WP_377127967.1">
    <property type="nucleotide sequence ID" value="NZ_JBHRSD010000040.1"/>
</dbReference>
<proteinExistence type="predicted"/>
<organism evidence="2 3">
    <name type="scientific">Pseudoalteromonas fenneropenaei</name>
    <dbReference type="NCBI Taxonomy" id="1737459"/>
    <lineage>
        <taxon>Bacteria</taxon>
        <taxon>Pseudomonadati</taxon>
        <taxon>Pseudomonadota</taxon>
        <taxon>Gammaproteobacteria</taxon>
        <taxon>Alteromonadales</taxon>
        <taxon>Pseudoalteromonadaceae</taxon>
        <taxon>Pseudoalteromonas</taxon>
    </lineage>
</organism>
<keyword evidence="1" id="KW-1133">Transmembrane helix</keyword>
<dbReference type="EMBL" id="JBHRSD010000040">
    <property type="protein sequence ID" value="MFC3034525.1"/>
    <property type="molecule type" value="Genomic_DNA"/>
</dbReference>
<dbReference type="Pfam" id="PF11026">
    <property type="entry name" value="DUF2721"/>
    <property type="match status" value="1"/>
</dbReference>
<reference evidence="3" key="1">
    <citation type="journal article" date="2019" name="Int. J. Syst. Evol. Microbiol.">
        <title>The Global Catalogue of Microorganisms (GCM) 10K type strain sequencing project: providing services to taxonomists for standard genome sequencing and annotation.</title>
        <authorList>
            <consortium name="The Broad Institute Genomics Platform"/>
            <consortium name="The Broad Institute Genome Sequencing Center for Infectious Disease"/>
            <person name="Wu L."/>
            <person name="Ma J."/>
        </authorList>
    </citation>
    <scope>NUCLEOTIDE SEQUENCE [LARGE SCALE GENOMIC DNA]</scope>
    <source>
        <strain evidence="3">KCTC 42730</strain>
    </source>
</reference>
<accession>A0ABV7CPI9</accession>
<dbReference type="Proteomes" id="UP001595453">
    <property type="component" value="Unassembled WGS sequence"/>
</dbReference>
<dbReference type="InterPro" id="IPR021279">
    <property type="entry name" value="DUF2721"/>
</dbReference>
<keyword evidence="1" id="KW-0472">Membrane</keyword>
<name>A0ABV7CPI9_9GAMM</name>
<sequence length="157" mass="17133">MDASALQVLTMAKVIQTAVAPVFLITGIAATLGVLSNRLARITDRARLLDRRLKHPQDESTTFDLQTEMRALLKRSRCIHIAFSASVLSALLVSAVVMMLFISHLHTMDLGITIASAFIGAMALLIAAFLALLAEVFLATRSMRRGMIFADFSQDDN</sequence>